<keyword evidence="2" id="KW-1185">Reference proteome</keyword>
<comment type="caution">
    <text evidence="1">The sequence shown here is derived from an EMBL/GenBank/DDBJ whole genome shotgun (WGS) entry which is preliminary data.</text>
</comment>
<evidence type="ECO:0000313" key="1">
    <source>
        <dbReference type="EMBL" id="NHN30996.1"/>
    </source>
</evidence>
<proteinExistence type="predicted"/>
<gene>
    <name evidence="1" type="ORF">G9U52_14245</name>
</gene>
<dbReference type="EMBL" id="JAAOIW010000004">
    <property type="protein sequence ID" value="NHN30996.1"/>
    <property type="molecule type" value="Genomic_DNA"/>
</dbReference>
<accession>A0ABX0J5B2</accession>
<sequence>MAERILLMFLVYALILLRDYKRLSGPFNWREQGVYLLLIAITLYSAISYMLQLKLPFIYEAAEAVFAVPAKKVAAWLLTAVS</sequence>
<reference evidence="1" key="1">
    <citation type="submission" date="2020-03" db="EMBL/GenBank/DDBJ databases">
        <title>Draft sequencing of Paenibacilllus sp. S3N08.</title>
        <authorList>
            <person name="Kim D.-U."/>
        </authorList>
    </citation>
    <scope>NUCLEOTIDE SEQUENCE</scope>
    <source>
        <strain evidence="1">S3N08</strain>
    </source>
</reference>
<protein>
    <submittedName>
        <fullName evidence="1">Uncharacterized protein</fullName>
    </submittedName>
</protein>
<name>A0ABX0J5B2_9BACL</name>
<dbReference type="Proteomes" id="UP001165962">
    <property type="component" value="Unassembled WGS sequence"/>
</dbReference>
<evidence type="ECO:0000313" key="2">
    <source>
        <dbReference type="Proteomes" id="UP001165962"/>
    </source>
</evidence>
<organism evidence="1 2">
    <name type="scientific">Paenibacillus agricola</name>
    <dbReference type="NCBI Taxonomy" id="2716264"/>
    <lineage>
        <taxon>Bacteria</taxon>
        <taxon>Bacillati</taxon>
        <taxon>Bacillota</taxon>
        <taxon>Bacilli</taxon>
        <taxon>Bacillales</taxon>
        <taxon>Paenibacillaceae</taxon>
        <taxon>Paenibacillus</taxon>
    </lineage>
</organism>